<dbReference type="PANTHER" id="PTHR43003">
    <property type="entry name" value="DNA-3-METHYLADENINE GLYCOSYLASE"/>
    <property type="match status" value="1"/>
</dbReference>
<reference evidence="6 7" key="1">
    <citation type="submission" date="2020-08" db="EMBL/GenBank/DDBJ databases">
        <title>Plant Genome Project.</title>
        <authorList>
            <person name="Zhang R.-G."/>
        </authorList>
    </citation>
    <scope>NUCLEOTIDE SEQUENCE [LARGE SCALE GENOMIC DNA]</scope>
    <source>
        <tissue evidence="6">Rhizome</tissue>
    </source>
</reference>
<evidence type="ECO:0000256" key="3">
    <source>
        <dbReference type="ARBA" id="ARBA00023204"/>
    </source>
</evidence>
<dbReference type="Proteomes" id="UP000734854">
    <property type="component" value="Unassembled WGS sequence"/>
</dbReference>
<dbReference type="GO" id="GO:0006307">
    <property type="term" value="P:DNA alkylation repair"/>
    <property type="evidence" value="ECO:0007669"/>
    <property type="project" value="TreeGrafter"/>
</dbReference>
<feature type="region of interest" description="Disordered" evidence="4">
    <location>
        <begin position="1"/>
        <end position="34"/>
    </location>
</feature>
<evidence type="ECO:0000259" key="5">
    <source>
        <dbReference type="SMART" id="SM00478"/>
    </source>
</evidence>
<proteinExistence type="inferred from homology"/>
<comment type="caution">
    <text evidence="6">The sequence shown here is derived from an EMBL/GenBank/DDBJ whole genome shotgun (WGS) entry which is preliminary data.</text>
</comment>
<dbReference type="EMBL" id="JACMSC010000015">
    <property type="protein sequence ID" value="KAG6484545.1"/>
    <property type="molecule type" value="Genomic_DNA"/>
</dbReference>
<dbReference type="InterPro" id="IPR051912">
    <property type="entry name" value="Alkylbase_DNA_Glycosylase/TA"/>
</dbReference>
<dbReference type="OrthoDB" id="415889at2759"/>
<gene>
    <name evidence="6" type="ORF">ZIOFF_053065</name>
</gene>
<keyword evidence="7" id="KW-1185">Reference proteome</keyword>
<feature type="domain" description="HhH-GPD" evidence="5">
    <location>
        <begin position="131"/>
        <end position="286"/>
    </location>
</feature>
<dbReference type="AlphaFoldDB" id="A0A8J5FCW4"/>
<evidence type="ECO:0000313" key="6">
    <source>
        <dbReference type="EMBL" id="KAG6484545.1"/>
    </source>
</evidence>
<sequence length="329" mass="35237">MDGKTLHPIQSTSSSSSPKHLLIPDPSVASSSSSSALPIATLTAASAVSIRPRKNRKVSSSSDASKRVASAAGGLAVRVIPRPLSSDGEIVAALRYLRAADPYLARVIDAHELPTFQCLHPPFHALARSILYQQLAMKAGAAVYARFISLCGGESGVVPEVVLDLTPHQLRQIGVSGRKASYLHDLARKYHSGILSDAAIVAMDDKSLSTMLTMVKGIGAWSVHMFMIFSLHRPDVLPVGDLGVRKGVQLLYGLEEVPRPSQMEQLCERWRPYRSVGSWYMWRLGEVKGAPPLASSNAEDGALDFTSVGGGTISQPQLIDPIQILPSLG</sequence>
<dbReference type="FunFam" id="1.10.1670.40:FF:000001">
    <property type="entry name" value="Probable DNA-3-methyladenine glycosylase 2"/>
    <property type="match status" value="1"/>
</dbReference>
<accession>A0A8J5FCW4</accession>
<organism evidence="6 7">
    <name type="scientific">Zingiber officinale</name>
    <name type="common">Ginger</name>
    <name type="synonym">Amomum zingiber</name>
    <dbReference type="NCBI Taxonomy" id="94328"/>
    <lineage>
        <taxon>Eukaryota</taxon>
        <taxon>Viridiplantae</taxon>
        <taxon>Streptophyta</taxon>
        <taxon>Embryophyta</taxon>
        <taxon>Tracheophyta</taxon>
        <taxon>Spermatophyta</taxon>
        <taxon>Magnoliopsida</taxon>
        <taxon>Liliopsida</taxon>
        <taxon>Zingiberales</taxon>
        <taxon>Zingiberaceae</taxon>
        <taxon>Zingiber</taxon>
    </lineage>
</organism>
<dbReference type="PANTHER" id="PTHR43003:SF5">
    <property type="entry name" value="DNA-3-METHYLADENINE GLYCOSYLASE"/>
    <property type="match status" value="1"/>
</dbReference>
<comment type="similarity">
    <text evidence="1">Belongs to the alkylbase DNA glycosidase AlkA family.</text>
</comment>
<protein>
    <recommendedName>
        <fullName evidence="5">HhH-GPD domain-containing protein</fullName>
    </recommendedName>
</protein>
<keyword evidence="2" id="KW-0227">DNA damage</keyword>
<evidence type="ECO:0000256" key="2">
    <source>
        <dbReference type="ARBA" id="ARBA00022763"/>
    </source>
</evidence>
<dbReference type="CDD" id="cd00056">
    <property type="entry name" value="ENDO3c"/>
    <property type="match status" value="1"/>
</dbReference>
<name>A0A8J5FCW4_ZINOF</name>
<keyword evidence="3" id="KW-0234">DNA repair</keyword>
<evidence type="ECO:0000256" key="4">
    <source>
        <dbReference type="SAM" id="MobiDB-lite"/>
    </source>
</evidence>
<dbReference type="SMART" id="SM00478">
    <property type="entry name" value="ENDO3c"/>
    <property type="match status" value="1"/>
</dbReference>
<dbReference type="GO" id="GO:0006285">
    <property type="term" value="P:base-excision repair, AP site formation"/>
    <property type="evidence" value="ECO:0007669"/>
    <property type="project" value="TreeGrafter"/>
</dbReference>
<evidence type="ECO:0000313" key="7">
    <source>
        <dbReference type="Proteomes" id="UP000734854"/>
    </source>
</evidence>
<evidence type="ECO:0000256" key="1">
    <source>
        <dbReference type="ARBA" id="ARBA00010817"/>
    </source>
</evidence>
<dbReference type="GO" id="GO:0005634">
    <property type="term" value="C:nucleus"/>
    <property type="evidence" value="ECO:0007669"/>
    <property type="project" value="TreeGrafter"/>
</dbReference>
<dbReference type="GO" id="GO:0008725">
    <property type="term" value="F:DNA-3-methyladenine glycosylase activity"/>
    <property type="evidence" value="ECO:0007669"/>
    <property type="project" value="TreeGrafter"/>
</dbReference>
<dbReference type="GO" id="GO:0043916">
    <property type="term" value="F:DNA-7-methylguanine glycosylase activity"/>
    <property type="evidence" value="ECO:0007669"/>
    <property type="project" value="TreeGrafter"/>
</dbReference>
<dbReference type="GO" id="GO:0032993">
    <property type="term" value="C:protein-DNA complex"/>
    <property type="evidence" value="ECO:0007669"/>
    <property type="project" value="TreeGrafter"/>
</dbReference>
<dbReference type="InterPro" id="IPR003265">
    <property type="entry name" value="HhH-GPD_domain"/>
</dbReference>
<dbReference type="FunFam" id="1.10.340.30:FF:000004">
    <property type="entry name" value="DNA-3-methyladenine glycosylase II"/>
    <property type="match status" value="1"/>
</dbReference>
<dbReference type="Pfam" id="PF00730">
    <property type="entry name" value="HhH-GPD"/>
    <property type="match status" value="1"/>
</dbReference>
<dbReference type="GO" id="GO:0032131">
    <property type="term" value="F:alkylated DNA binding"/>
    <property type="evidence" value="ECO:0007669"/>
    <property type="project" value="TreeGrafter"/>
</dbReference>